<evidence type="ECO:0000256" key="4">
    <source>
        <dbReference type="ARBA" id="ARBA00006958"/>
    </source>
</evidence>
<gene>
    <name evidence="14" type="ORF">MCOR_54343</name>
</gene>
<protein>
    <recommendedName>
        <fullName evidence="5">Putative nuclease HARBI1</fullName>
    </recommendedName>
    <alternativeName>
        <fullName evidence="11">Harbinger transposase-derived nuclease</fullName>
    </alternativeName>
</protein>
<keyword evidence="9 14" id="KW-0378">Hydrolase</keyword>
<dbReference type="InterPro" id="IPR026103">
    <property type="entry name" value="HARBI1_animal"/>
</dbReference>
<dbReference type="GO" id="GO:0016787">
    <property type="term" value="F:hydrolase activity"/>
    <property type="evidence" value="ECO:0007669"/>
    <property type="project" value="UniProtKB-KW"/>
</dbReference>
<keyword evidence="8" id="KW-0479">Metal-binding</keyword>
<keyword evidence="10" id="KW-0539">Nucleus</keyword>
<keyword evidence="6" id="KW-0963">Cytoplasm</keyword>
<dbReference type="GO" id="GO:0004518">
    <property type="term" value="F:nuclease activity"/>
    <property type="evidence" value="ECO:0007669"/>
    <property type="project" value="UniProtKB-KW"/>
</dbReference>
<reference evidence="14 15" key="1">
    <citation type="submission" date="2020-06" db="EMBL/GenBank/DDBJ databases">
        <authorList>
            <person name="Li R."/>
            <person name="Bekaert M."/>
        </authorList>
    </citation>
    <scope>NUCLEOTIDE SEQUENCE [LARGE SCALE GENOMIC DNA]</scope>
    <source>
        <strain evidence="15">wild</strain>
    </source>
</reference>
<evidence type="ECO:0000256" key="1">
    <source>
        <dbReference type="ARBA" id="ARBA00001968"/>
    </source>
</evidence>
<evidence type="ECO:0000256" key="5">
    <source>
        <dbReference type="ARBA" id="ARBA00015519"/>
    </source>
</evidence>
<evidence type="ECO:0000313" key="15">
    <source>
        <dbReference type="Proteomes" id="UP000507470"/>
    </source>
</evidence>
<evidence type="ECO:0000256" key="6">
    <source>
        <dbReference type="ARBA" id="ARBA00022490"/>
    </source>
</evidence>
<comment type="function">
    <text evidence="12">Transposase-derived protein that may have nuclease activity. Does not have transposase activity.</text>
</comment>
<evidence type="ECO:0000256" key="2">
    <source>
        <dbReference type="ARBA" id="ARBA00004123"/>
    </source>
</evidence>
<comment type="similarity">
    <text evidence="4">Belongs to the HARBI1 family.</text>
</comment>
<dbReference type="Proteomes" id="UP000507470">
    <property type="component" value="Unassembled WGS sequence"/>
</dbReference>
<evidence type="ECO:0000256" key="9">
    <source>
        <dbReference type="ARBA" id="ARBA00022801"/>
    </source>
</evidence>
<proteinExistence type="inferred from homology"/>
<dbReference type="PANTHER" id="PTHR22930:SF289">
    <property type="entry name" value="DDE TNP4 DOMAIN-CONTAINING PROTEIN-RELATED"/>
    <property type="match status" value="1"/>
</dbReference>
<evidence type="ECO:0000256" key="11">
    <source>
        <dbReference type="ARBA" id="ARBA00030126"/>
    </source>
</evidence>
<evidence type="ECO:0000256" key="7">
    <source>
        <dbReference type="ARBA" id="ARBA00022722"/>
    </source>
</evidence>
<dbReference type="PANTHER" id="PTHR22930">
    <property type="match status" value="1"/>
</dbReference>
<keyword evidence="15" id="KW-1185">Reference proteome</keyword>
<evidence type="ECO:0000256" key="3">
    <source>
        <dbReference type="ARBA" id="ARBA00004496"/>
    </source>
</evidence>
<evidence type="ECO:0000256" key="10">
    <source>
        <dbReference type="ARBA" id="ARBA00023242"/>
    </source>
</evidence>
<evidence type="ECO:0000259" key="13">
    <source>
        <dbReference type="Pfam" id="PF13359"/>
    </source>
</evidence>
<keyword evidence="7" id="KW-0540">Nuclease</keyword>
<dbReference type="GO" id="GO:0005634">
    <property type="term" value="C:nucleus"/>
    <property type="evidence" value="ECO:0007669"/>
    <property type="project" value="UniProtKB-SubCell"/>
</dbReference>
<accession>A0A6J8ER48</accession>
<dbReference type="InterPro" id="IPR045249">
    <property type="entry name" value="HARBI1-like"/>
</dbReference>
<dbReference type="InterPro" id="IPR027806">
    <property type="entry name" value="HARBI1_dom"/>
</dbReference>
<evidence type="ECO:0000256" key="8">
    <source>
        <dbReference type="ARBA" id="ARBA00022723"/>
    </source>
</evidence>
<feature type="domain" description="DDE Tnp4" evidence="13">
    <location>
        <begin position="62"/>
        <end position="167"/>
    </location>
</feature>
<comment type="cofactor">
    <cofactor evidence="1">
        <name>a divalent metal cation</name>
        <dbReference type="ChEBI" id="CHEBI:60240"/>
    </cofactor>
</comment>
<dbReference type="GO" id="GO:0005737">
    <property type="term" value="C:cytoplasm"/>
    <property type="evidence" value="ECO:0007669"/>
    <property type="project" value="UniProtKB-SubCell"/>
</dbReference>
<dbReference type="AlphaFoldDB" id="A0A6J8ER48"/>
<dbReference type="EMBL" id="CACVKT020009540">
    <property type="protein sequence ID" value="CAC5422286.1"/>
    <property type="molecule type" value="Genomic_DNA"/>
</dbReference>
<sequence>MQVIADTFGYNRSTVSRIIQAVTGAICSHGADFLRWPDETSKPAIINGFFDIARFPCVIKAVDGTLIRMQAPSDNEYAFVNRKNFHSINVQGICDHEGKFANIVAKLPGSTHDSFIFRNSDVGIHLDQNHRGFDVDGLLLGDSGYACKPYLMTHYLRPSTRLTPDRVCKVIVACAILYNFAILQRELMVDDREIEDVDIG</sequence>
<comment type="subcellular location">
    <subcellularLocation>
        <location evidence="3">Cytoplasm</location>
    </subcellularLocation>
    <subcellularLocation>
        <location evidence="2">Nucleus</location>
    </subcellularLocation>
</comment>
<dbReference type="Pfam" id="PF13359">
    <property type="entry name" value="DDE_Tnp_4"/>
    <property type="match status" value="1"/>
</dbReference>
<organism evidence="14 15">
    <name type="scientific">Mytilus coruscus</name>
    <name type="common">Sea mussel</name>
    <dbReference type="NCBI Taxonomy" id="42192"/>
    <lineage>
        <taxon>Eukaryota</taxon>
        <taxon>Metazoa</taxon>
        <taxon>Spiralia</taxon>
        <taxon>Lophotrochozoa</taxon>
        <taxon>Mollusca</taxon>
        <taxon>Bivalvia</taxon>
        <taxon>Autobranchia</taxon>
        <taxon>Pteriomorphia</taxon>
        <taxon>Mytilida</taxon>
        <taxon>Mytiloidea</taxon>
        <taxon>Mytilidae</taxon>
        <taxon>Mytilinae</taxon>
        <taxon>Mytilus</taxon>
    </lineage>
</organism>
<evidence type="ECO:0000313" key="14">
    <source>
        <dbReference type="EMBL" id="CAC5422286.1"/>
    </source>
</evidence>
<name>A0A6J8ER48_MYTCO</name>
<evidence type="ECO:0000256" key="12">
    <source>
        <dbReference type="ARBA" id="ARBA00045850"/>
    </source>
</evidence>
<dbReference type="PRINTS" id="PR02086">
    <property type="entry name" value="PUTNUCHARBI1"/>
</dbReference>
<dbReference type="OrthoDB" id="5964668at2759"/>
<dbReference type="GO" id="GO:0046872">
    <property type="term" value="F:metal ion binding"/>
    <property type="evidence" value="ECO:0007669"/>
    <property type="project" value="UniProtKB-KW"/>
</dbReference>